<feature type="region of interest" description="Disordered" evidence="1">
    <location>
        <begin position="23"/>
        <end position="44"/>
    </location>
</feature>
<dbReference type="CDD" id="cd00093">
    <property type="entry name" value="HTH_XRE"/>
    <property type="match status" value="1"/>
</dbReference>
<gene>
    <name evidence="3" type="ORF">C8E87_0864</name>
</gene>
<dbReference type="AlphaFoldDB" id="A0A4R6JLQ0"/>
<reference evidence="3 4" key="1">
    <citation type="submission" date="2019-03" db="EMBL/GenBank/DDBJ databases">
        <title>Sequencing the genomes of 1000 actinobacteria strains.</title>
        <authorList>
            <person name="Klenk H.-P."/>
        </authorList>
    </citation>
    <scope>NUCLEOTIDE SEQUENCE [LARGE SCALE GENOMIC DNA]</scope>
    <source>
        <strain evidence="3 4">DSM 43805</strain>
    </source>
</reference>
<comment type="caution">
    <text evidence="3">The sequence shown here is derived from an EMBL/GenBank/DDBJ whole genome shotgun (WGS) entry which is preliminary data.</text>
</comment>
<dbReference type="InterPro" id="IPR041413">
    <property type="entry name" value="MLTR_LBD"/>
</dbReference>
<protein>
    <submittedName>
        <fullName evidence="3">Transcriptional regulator with XRE-family HTH domain</fullName>
    </submittedName>
</protein>
<organism evidence="3 4">
    <name type="scientific">Paractinoplanes brasiliensis</name>
    <dbReference type="NCBI Taxonomy" id="52695"/>
    <lineage>
        <taxon>Bacteria</taxon>
        <taxon>Bacillati</taxon>
        <taxon>Actinomycetota</taxon>
        <taxon>Actinomycetes</taxon>
        <taxon>Micromonosporales</taxon>
        <taxon>Micromonosporaceae</taxon>
        <taxon>Paractinoplanes</taxon>
    </lineage>
</organism>
<dbReference type="Pfam" id="PF17765">
    <property type="entry name" value="MLTR_LBD"/>
    <property type="match status" value="1"/>
</dbReference>
<dbReference type="Gene3D" id="1.10.260.40">
    <property type="entry name" value="lambda repressor-like DNA-binding domains"/>
    <property type="match status" value="1"/>
</dbReference>
<dbReference type="InterPro" id="IPR010982">
    <property type="entry name" value="Lambda_DNA-bd_dom_sf"/>
</dbReference>
<dbReference type="RefSeq" id="WP_166661078.1">
    <property type="nucleotide sequence ID" value="NZ_BOMD01000056.1"/>
</dbReference>
<feature type="domain" description="HTH cro/C1-type" evidence="2">
    <location>
        <begin position="40"/>
        <end position="87"/>
    </location>
</feature>
<dbReference type="Pfam" id="PF13560">
    <property type="entry name" value="HTH_31"/>
    <property type="match status" value="1"/>
</dbReference>
<evidence type="ECO:0000313" key="4">
    <source>
        <dbReference type="Proteomes" id="UP000294901"/>
    </source>
</evidence>
<accession>A0A4R6JLQ0</accession>
<keyword evidence="4" id="KW-1185">Reference proteome</keyword>
<dbReference type="Proteomes" id="UP000294901">
    <property type="component" value="Unassembled WGS sequence"/>
</dbReference>
<dbReference type="PROSITE" id="PS50943">
    <property type="entry name" value="HTH_CROC1"/>
    <property type="match status" value="1"/>
</dbReference>
<dbReference type="SUPFAM" id="SSF47413">
    <property type="entry name" value="lambda repressor-like DNA-binding domains"/>
    <property type="match status" value="1"/>
</dbReference>
<evidence type="ECO:0000313" key="3">
    <source>
        <dbReference type="EMBL" id="TDO37254.1"/>
    </source>
</evidence>
<name>A0A4R6JLQ0_9ACTN</name>
<dbReference type="Gene3D" id="3.30.450.180">
    <property type="match status" value="1"/>
</dbReference>
<dbReference type="EMBL" id="SNWR01000001">
    <property type="protein sequence ID" value="TDO37254.1"/>
    <property type="molecule type" value="Genomic_DNA"/>
</dbReference>
<sequence>MGLRPPPSAACRRELADFLRTRRAALPPPEGDTSRRRTPGLRREEVAQRSGVGLSWYTWLEQGRDVTPSEQVLLSLSRALELSVSEREHLFVLAGVEPPPTSGADVDEQTAALVQGLLPHPAFVLGPRFDVLAANRAADLLASPGNLLRWLFTGGQWDESAEGWQQTALANLLDFRAEFARHPGDPGYVSLVEELKVESGFFRTWWERHDVRALEPTRKVIPHRTLGPLALLLVQSRPSHAPWLRLRVLVPADERTRKALETPETFA</sequence>
<dbReference type="GO" id="GO:0003677">
    <property type="term" value="F:DNA binding"/>
    <property type="evidence" value="ECO:0007669"/>
    <property type="project" value="InterPro"/>
</dbReference>
<evidence type="ECO:0000256" key="1">
    <source>
        <dbReference type="SAM" id="MobiDB-lite"/>
    </source>
</evidence>
<proteinExistence type="predicted"/>
<dbReference type="InterPro" id="IPR001387">
    <property type="entry name" value="Cro/C1-type_HTH"/>
</dbReference>
<dbReference type="PANTHER" id="PTHR35010">
    <property type="entry name" value="BLL4672 PROTEIN-RELATED"/>
    <property type="match status" value="1"/>
</dbReference>
<evidence type="ECO:0000259" key="2">
    <source>
        <dbReference type="PROSITE" id="PS50943"/>
    </source>
</evidence>
<dbReference type="SMART" id="SM00530">
    <property type="entry name" value="HTH_XRE"/>
    <property type="match status" value="1"/>
</dbReference>